<feature type="transmembrane region" description="Helical" evidence="9">
    <location>
        <begin position="326"/>
        <end position="349"/>
    </location>
</feature>
<comment type="caution">
    <text evidence="12">The sequence shown here is derived from an EMBL/GenBank/DDBJ whole genome shotgun (WGS) entry which is preliminary data.</text>
</comment>
<feature type="region of interest" description="Disordered" evidence="8">
    <location>
        <begin position="250"/>
        <end position="270"/>
    </location>
</feature>
<feature type="domain" description="Tyrosine-protein kinase G-rich" evidence="11">
    <location>
        <begin position="282"/>
        <end position="346"/>
    </location>
</feature>
<dbReference type="InterPro" id="IPR032807">
    <property type="entry name" value="GNVR"/>
</dbReference>
<keyword evidence="3 9" id="KW-0812">Transmembrane</keyword>
<evidence type="ECO:0000256" key="1">
    <source>
        <dbReference type="ARBA" id="ARBA00004651"/>
    </source>
</evidence>
<protein>
    <submittedName>
        <fullName evidence="12">ATPase</fullName>
    </submittedName>
</protein>
<dbReference type="Pfam" id="PF13807">
    <property type="entry name" value="GNVR"/>
    <property type="match status" value="1"/>
</dbReference>
<keyword evidence="4" id="KW-0547">Nucleotide-binding</keyword>
<evidence type="ECO:0000256" key="7">
    <source>
        <dbReference type="ARBA" id="ARBA00023136"/>
    </source>
</evidence>
<keyword evidence="5" id="KW-0067">ATP-binding</keyword>
<dbReference type="GO" id="GO:0005886">
    <property type="term" value="C:plasma membrane"/>
    <property type="evidence" value="ECO:0007669"/>
    <property type="project" value="UniProtKB-SubCell"/>
</dbReference>
<organism evidence="12 13">
    <name type="scientific">Pseudaminobacter soli</name>
    <name type="common">ex Li et al. 2025</name>
    <dbReference type="NCBI Taxonomy" id="1295366"/>
    <lineage>
        <taxon>Bacteria</taxon>
        <taxon>Pseudomonadati</taxon>
        <taxon>Pseudomonadota</taxon>
        <taxon>Alphaproteobacteria</taxon>
        <taxon>Hyphomicrobiales</taxon>
        <taxon>Phyllobacteriaceae</taxon>
        <taxon>Pseudaminobacter</taxon>
    </lineage>
</organism>
<dbReference type="Gene3D" id="3.40.50.300">
    <property type="entry name" value="P-loop containing nucleotide triphosphate hydrolases"/>
    <property type="match status" value="1"/>
</dbReference>
<gene>
    <name evidence="12" type="ORF">C7I85_19275</name>
</gene>
<evidence type="ECO:0000256" key="8">
    <source>
        <dbReference type="SAM" id="MobiDB-lite"/>
    </source>
</evidence>
<proteinExistence type="predicted"/>
<evidence type="ECO:0000256" key="9">
    <source>
        <dbReference type="SAM" id="Phobius"/>
    </source>
</evidence>
<evidence type="ECO:0000256" key="6">
    <source>
        <dbReference type="ARBA" id="ARBA00022989"/>
    </source>
</evidence>
<evidence type="ECO:0000256" key="5">
    <source>
        <dbReference type="ARBA" id="ARBA00022840"/>
    </source>
</evidence>
<feature type="compositionally biased region" description="Polar residues" evidence="8">
    <location>
        <begin position="256"/>
        <end position="270"/>
    </location>
</feature>
<dbReference type="InterPro" id="IPR027417">
    <property type="entry name" value="P-loop_NTPase"/>
</dbReference>
<keyword evidence="6 9" id="KW-1133">Transmembrane helix</keyword>
<dbReference type="AlphaFoldDB" id="A0A2P7S7T4"/>
<evidence type="ECO:0000259" key="10">
    <source>
        <dbReference type="Pfam" id="PF02706"/>
    </source>
</evidence>
<dbReference type="OrthoDB" id="8404680at2"/>
<accession>A0A2P7S7T4</accession>
<evidence type="ECO:0000313" key="13">
    <source>
        <dbReference type="Proteomes" id="UP000240653"/>
    </source>
</evidence>
<dbReference type="SUPFAM" id="SSF52540">
    <property type="entry name" value="P-loop containing nucleoside triphosphate hydrolases"/>
    <property type="match status" value="1"/>
</dbReference>
<evidence type="ECO:0000313" key="12">
    <source>
        <dbReference type="EMBL" id="PSJ58542.1"/>
    </source>
</evidence>
<reference evidence="12 13" key="1">
    <citation type="submission" date="2018-03" db="EMBL/GenBank/DDBJ databases">
        <title>The draft genome of Mesorhizobium soli JCM 19897.</title>
        <authorList>
            <person name="Li L."/>
            <person name="Liu L."/>
            <person name="Liang L."/>
            <person name="Wang T."/>
            <person name="Zhang X."/>
        </authorList>
    </citation>
    <scope>NUCLEOTIDE SEQUENCE [LARGE SCALE GENOMIC DNA]</scope>
    <source>
        <strain evidence="12 13">JCM 19897</strain>
    </source>
</reference>
<evidence type="ECO:0000256" key="3">
    <source>
        <dbReference type="ARBA" id="ARBA00022692"/>
    </source>
</evidence>
<keyword evidence="7 9" id="KW-0472">Membrane</keyword>
<dbReference type="GO" id="GO:0004713">
    <property type="term" value="F:protein tyrosine kinase activity"/>
    <property type="evidence" value="ECO:0007669"/>
    <property type="project" value="TreeGrafter"/>
</dbReference>
<keyword evidence="13" id="KW-1185">Reference proteome</keyword>
<feature type="transmembrane region" description="Helical" evidence="9">
    <location>
        <begin position="36"/>
        <end position="55"/>
    </location>
</feature>
<dbReference type="RefSeq" id="WP_106725736.1">
    <property type="nucleotide sequence ID" value="NZ_PXYL01000010.1"/>
</dbReference>
<dbReference type="CDD" id="cd05387">
    <property type="entry name" value="BY-kinase"/>
    <property type="match status" value="1"/>
</dbReference>
<keyword evidence="2" id="KW-1003">Cell membrane</keyword>
<evidence type="ECO:0000256" key="2">
    <source>
        <dbReference type="ARBA" id="ARBA00022475"/>
    </source>
</evidence>
<name>A0A2P7S7T4_9HYPH</name>
<dbReference type="InterPro" id="IPR050445">
    <property type="entry name" value="Bact_polysacc_biosynth/exp"/>
</dbReference>
<feature type="domain" description="Polysaccharide chain length determinant N-terminal" evidence="10">
    <location>
        <begin position="26"/>
        <end position="113"/>
    </location>
</feature>
<evidence type="ECO:0000259" key="11">
    <source>
        <dbReference type="Pfam" id="PF13807"/>
    </source>
</evidence>
<dbReference type="InterPro" id="IPR005702">
    <property type="entry name" value="Wzc-like_C"/>
</dbReference>
<dbReference type="InterPro" id="IPR003856">
    <property type="entry name" value="LPS_length_determ_N"/>
</dbReference>
<comment type="subcellular location">
    <subcellularLocation>
        <location evidence="1">Cell membrane</location>
        <topology evidence="1">Multi-pass membrane protein</topology>
    </subcellularLocation>
</comment>
<evidence type="ECO:0000256" key="4">
    <source>
        <dbReference type="ARBA" id="ARBA00022741"/>
    </source>
</evidence>
<dbReference type="PANTHER" id="PTHR32309">
    <property type="entry name" value="TYROSINE-PROTEIN KINASE"/>
    <property type="match status" value="1"/>
</dbReference>
<dbReference type="Proteomes" id="UP000240653">
    <property type="component" value="Unassembled WGS sequence"/>
</dbReference>
<dbReference type="EMBL" id="PXYL01000010">
    <property type="protein sequence ID" value="PSJ58542.1"/>
    <property type="molecule type" value="Genomic_DNA"/>
</dbReference>
<dbReference type="Pfam" id="PF02706">
    <property type="entry name" value="Wzz"/>
    <property type="match status" value="1"/>
</dbReference>
<dbReference type="PANTHER" id="PTHR32309:SF13">
    <property type="entry name" value="FERRIC ENTEROBACTIN TRANSPORT PROTEIN FEPE"/>
    <property type="match status" value="1"/>
</dbReference>
<sequence length="593" mass="65035">MDRRLPTSWQSAFDRGAKPEGDFVGLADIALFLRQYLRTILGFILCALFLGWFYIATTDPVYTAQTQLLIEPKMPQLLQQQAELNLTLDTAQIESQIAVMQSEKIATMVINQLKLKDDPVFNRSQNLGLLERVKKLAERWGLSRFPHADDLKSLSDFQRDRMTMGAYTAGLDVRRVGVSYAIAISFRALDPETAANVANATADAFVREQLEMKFTSAREGGNWLEQRLNELRTQMNAATKIEQEFRAKHDYGVGDESSNGSGGEASTNAPTLEELEVTANTYRKMYESFLQAYTNSVSQQSYPVADARVITKATRPLVASDPRRKLVYAFAGLGGLMLGLGVAFLRLTLDRSIRSPQQLREDFGLECIGELPPIPARGAKLDAITTLPASKYSVGLRRVKTAIDLHDPGRPLKCIGVASSLPSDGKSSFASNLAMLHSMCGDRVLVIDTDIFHSVLSQGLLGAVDPDQAAGWSIFDNIAQSSNGRVHILSSSVVDAKNLLTPRNLRAVLPELQGYDMIIVDLPPLTVGADRLAIATCLDGVLLVSEWGATPSDLFGELVRTMHASKTLVIGAVMTNVRSARAKNGSRRRQTAR</sequence>